<reference evidence="10 11" key="2">
    <citation type="submission" date="2020-06" db="EMBL/GenBank/DDBJ databases">
        <title>Antribacter stalactiti gen. nov., sp. nov., a new member of the family Nacardiaceae isolated from a cave.</title>
        <authorList>
            <person name="Kim I.S."/>
        </authorList>
    </citation>
    <scope>NUCLEOTIDE SEQUENCE [LARGE SCALE GENOMIC DNA]</scope>
    <source>
        <strain evidence="10 11">YC2-7</strain>
    </source>
</reference>
<keyword evidence="7 9" id="KW-0503">Monooxygenase</keyword>
<dbReference type="InterPro" id="IPR017972">
    <property type="entry name" value="Cyt_P450_CS"/>
</dbReference>
<dbReference type="PROSITE" id="PS00086">
    <property type="entry name" value="CYTOCHROME_P450"/>
    <property type="match status" value="1"/>
</dbReference>
<keyword evidence="6 8" id="KW-0408">Iron</keyword>
<proteinExistence type="inferred from homology"/>
<evidence type="ECO:0000256" key="4">
    <source>
        <dbReference type="ARBA" id="ARBA00022723"/>
    </source>
</evidence>
<dbReference type="Proteomes" id="UP000535543">
    <property type="component" value="Unassembled WGS sequence"/>
</dbReference>
<keyword evidence="5 9" id="KW-0560">Oxidoreductase</keyword>
<feature type="binding site" description="axial binding residue" evidence="8">
    <location>
        <position position="397"/>
    </location>
    <ligand>
        <name>heme</name>
        <dbReference type="ChEBI" id="CHEBI:30413"/>
    </ligand>
    <ligandPart>
        <name>Fe</name>
        <dbReference type="ChEBI" id="CHEBI:18248"/>
    </ligandPart>
</feature>
<dbReference type="AlphaFoldDB" id="A0A848KKY6"/>
<evidence type="ECO:0000256" key="8">
    <source>
        <dbReference type="PIRSR" id="PIRSR602403-1"/>
    </source>
</evidence>
<evidence type="ECO:0000256" key="3">
    <source>
        <dbReference type="ARBA" id="ARBA00022617"/>
    </source>
</evidence>
<evidence type="ECO:0000256" key="5">
    <source>
        <dbReference type="ARBA" id="ARBA00023002"/>
    </source>
</evidence>
<dbReference type="Pfam" id="PF00067">
    <property type="entry name" value="p450"/>
    <property type="match status" value="1"/>
</dbReference>
<protein>
    <submittedName>
        <fullName evidence="10">Cytochrome P450</fullName>
    </submittedName>
</protein>
<dbReference type="PANTHER" id="PTHR24286:SF24">
    <property type="entry name" value="LANOSTEROL 14-ALPHA DEMETHYLASE"/>
    <property type="match status" value="1"/>
</dbReference>
<accession>A0A848KKY6</accession>
<dbReference type="GO" id="GO:0016125">
    <property type="term" value="P:sterol metabolic process"/>
    <property type="evidence" value="ECO:0007669"/>
    <property type="project" value="TreeGrafter"/>
</dbReference>
<dbReference type="GO" id="GO:0004497">
    <property type="term" value="F:monooxygenase activity"/>
    <property type="evidence" value="ECO:0007669"/>
    <property type="project" value="UniProtKB-KW"/>
</dbReference>
<dbReference type="Gene3D" id="1.10.630.10">
    <property type="entry name" value="Cytochrome P450"/>
    <property type="match status" value="1"/>
</dbReference>
<dbReference type="SUPFAM" id="SSF48264">
    <property type="entry name" value="Cytochrome P450"/>
    <property type="match status" value="1"/>
</dbReference>
<comment type="cofactor">
    <cofactor evidence="1 8">
        <name>heme</name>
        <dbReference type="ChEBI" id="CHEBI:30413"/>
    </cofactor>
</comment>
<dbReference type="GO" id="GO:0016705">
    <property type="term" value="F:oxidoreductase activity, acting on paired donors, with incorporation or reduction of molecular oxygen"/>
    <property type="evidence" value="ECO:0007669"/>
    <property type="project" value="InterPro"/>
</dbReference>
<reference evidence="10 11" key="1">
    <citation type="submission" date="2019-05" db="EMBL/GenBank/DDBJ databases">
        <authorList>
            <person name="Lee S.D."/>
        </authorList>
    </citation>
    <scope>NUCLEOTIDE SEQUENCE [LARGE SCALE GENOMIC DNA]</scope>
    <source>
        <strain evidence="10 11">YC2-7</strain>
    </source>
</reference>
<name>A0A848KKY6_9NOCA</name>
<evidence type="ECO:0000313" key="11">
    <source>
        <dbReference type="Proteomes" id="UP000535543"/>
    </source>
</evidence>
<dbReference type="PRINTS" id="PR00465">
    <property type="entry name" value="EP450IV"/>
</dbReference>
<evidence type="ECO:0000256" key="6">
    <source>
        <dbReference type="ARBA" id="ARBA00023004"/>
    </source>
</evidence>
<dbReference type="GO" id="GO:0005506">
    <property type="term" value="F:iron ion binding"/>
    <property type="evidence" value="ECO:0007669"/>
    <property type="project" value="InterPro"/>
</dbReference>
<evidence type="ECO:0000256" key="2">
    <source>
        <dbReference type="ARBA" id="ARBA00010617"/>
    </source>
</evidence>
<sequence length="453" mass="51523">MTPERAAILAKPPRGSGLQPVVGDLGMPFIGHGLGWLRWGPAQQLDLYRKYGPVSWEKPLGNKTVLVTGPDATQVVVNNKDKAFGQGWDYYIGPFFPRGLLLLQFEEHMFHRRLMQHAFTRDRLAAYFHDLTRLVDDAVGQWEPNRQLPSYPTIKAMTLDIAAEIFMDADVGPERDRLNDAFIACTHAALAVVRHPVPGGNWRRGLQGRKVLEEYFYRMLPTKRASREDDMFSALCHAQTEDGRRFSDADVVNHMIFLVMAAHDTSTTTATTAAYYLGKHPEWQERARAEALARGDAPLDMVGLEGMPTLELVIKECLRLVAPVPGLVRKTVKDTEILGRYVPAGVMVSVDHWVNHLLPEYWSDPQRFDPDRFSEKRREDKSHRYAWMPFGAGAHKCIGMHFGMLEVKTILDAMLRNFEWTVPSDYRIPWSFSSMPFPRDGAPITLQRRIKLA</sequence>
<evidence type="ECO:0000256" key="1">
    <source>
        <dbReference type="ARBA" id="ARBA00001971"/>
    </source>
</evidence>
<dbReference type="PANTHER" id="PTHR24286">
    <property type="entry name" value="CYTOCHROME P450 26"/>
    <property type="match status" value="1"/>
</dbReference>
<keyword evidence="3 8" id="KW-0349">Heme</keyword>
<dbReference type="EMBL" id="VCQU01000007">
    <property type="protein sequence ID" value="NMN97342.1"/>
    <property type="molecule type" value="Genomic_DNA"/>
</dbReference>
<dbReference type="GO" id="GO:0020037">
    <property type="term" value="F:heme binding"/>
    <property type="evidence" value="ECO:0007669"/>
    <property type="project" value="InterPro"/>
</dbReference>
<evidence type="ECO:0000256" key="7">
    <source>
        <dbReference type="ARBA" id="ARBA00023033"/>
    </source>
</evidence>
<comment type="caution">
    <text evidence="10">The sequence shown here is derived from an EMBL/GenBank/DDBJ whole genome shotgun (WGS) entry which is preliminary data.</text>
</comment>
<keyword evidence="11" id="KW-1185">Reference proteome</keyword>
<dbReference type="InterPro" id="IPR001128">
    <property type="entry name" value="Cyt_P450"/>
</dbReference>
<organism evidence="10 11">
    <name type="scientific">Antrihabitans stalactiti</name>
    <dbReference type="NCBI Taxonomy" id="2584121"/>
    <lineage>
        <taxon>Bacteria</taxon>
        <taxon>Bacillati</taxon>
        <taxon>Actinomycetota</taxon>
        <taxon>Actinomycetes</taxon>
        <taxon>Mycobacteriales</taxon>
        <taxon>Nocardiaceae</taxon>
        <taxon>Antrihabitans</taxon>
    </lineage>
</organism>
<gene>
    <name evidence="10" type="ORF">FGL95_20105</name>
</gene>
<keyword evidence="4 8" id="KW-0479">Metal-binding</keyword>
<comment type="similarity">
    <text evidence="2 9">Belongs to the cytochrome P450 family.</text>
</comment>
<dbReference type="InterPro" id="IPR036396">
    <property type="entry name" value="Cyt_P450_sf"/>
</dbReference>
<dbReference type="InterPro" id="IPR002403">
    <property type="entry name" value="Cyt_P450_E_grp-IV"/>
</dbReference>
<evidence type="ECO:0000256" key="9">
    <source>
        <dbReference type="RuleBase" id="RU000461"/>
    </source>
</evidence>
<evidence type="ECO:0000313" key="10">
    <source>
        <dbReference type="EMBL" id="NMN97342.1"/>
    </source>
</evidence>
<dbReference type="CDD" id="cd11045">
    <property type="entry name" value="CYP136-like"/>
    <property type="match status" value="1"/>
</dbReference>
<dbReference type="PRINTS" id="PR00385">
    <property type="entry name" value="P450"/>
</dbReference>